<evidence type="ECO:0000256" key="2">
    <source>
        <dbReference type="SAM" id="Phobius"/>
    </source>
</evidence>
<accession>A0ABW2KIF8</accession>
<comment type="caution">
    <text evidence="4">The sequence shown here is derived from an EMBL/GenBank/DDBJ whole genome shotgun (WGS) entry which is preliminary data.</text>
</comment>
<reference evidence="5" key="1">
    <citation type="journal article" date="2019" name="Int. J. Syst. Evol. Microbiol.">
        <title>The Global Catalogue of Microorganisms (GCM) 10K type strain sequencing project: providing services to taxonomists for standard genome sequencing and annotation.</title>
        <authorList>
            <consortium name="The Broad Institute Genomics Platform"/>
            <consortium name="The Broad Institute Genome Sequencing Center for Infectious Disease"/>
            <person name="Wu L."/>
            <person name="Ma J."/>
        </authorList>
    </citation>
    <scope>NUCLEOTIDE SEQUENCE [LARGE SCALE GENOMIC DNA]</scope>
    <source>
        <strain evidence="5">CGMCC 4.7382</strain>
    </source>
</reference>
<evidence type="ECO:0000259" key="3">
    <source>
        <dbReference type="Pfam" id="PF23636"/>
    </source>
</evidence>
<evidence type="ECO:0000256" key="1">
    <source>
        <dbReference type="SAM" id="MobiDB-lite"/>
    </source>
</evidence>
<feature type="region of interest" description="Disordered" evidence="1">
    <location>
        <begin position="136"/>
        <end position="174"/>
    </location>
</feature>
<keyword evidence="2" id="KW-1133">Transmembrane helix</keyword>
<dbReference type="EMBL" id="JBHTBH010000007">
    <property type="protein sequence ID" value="MFC7329168.1"/>
    <property type="molecule type" value="Genomic_DNA"/>
</dbReference>
<dbReference type="RefSeq" id="WP_379871828.1">
    <property type="nucleotide sequence ID" value="NZ_JBHTBH010000007.1"/>
</dbReference>
<proteinExistence type="predicted"/>
<feature type="domain" description="DUF7144" evidence="3">
    <location>
        <begin position="9"/>
        <end position="122"/>
    </location>
</feature>
<dbReference type="Pfam" id="PF23636">
    <property type="entry name" value="DUF7144"/>
    <property type="match status" value="1"/>
</dbReference>
<dbReference type="Proteomes" id="UP001596540">
    <property type="component" value="Unassembled WGS sequence"/>
</dbReference>
<gene>
    <name evidence="4" type="ORF">ACFQRF_15640</name>
</gene>
<evidence type="ECO:0000313" key="5">
    <source>
        <dbReference type="Proteomes" id="UP001596540"/>
    </source>
</evidence>
<dbReference type="InterPro" id="IPR055568">
    <property type="entry name" value="DUF7144"/>
</dbReference>
<feature type="transmembrane region" description="Helical" evidence="2">
    <location>
        <begin position="12"/>
        <end position="39"/>
    </location>
</feature>
<sequence>MNNTYMGGWGVFTATMLLIVAACNIVQGIAAVVMPTAFITGSGRVLFLGFTGWGALLAAWGLVMLATAGALVSGLTWTRVLACVLAGVNVVFQLGFVVAAPTWSLVVMALDVLVIYGVTVGWPREELAASYRAGRADAATGREAGRVPVGEEPPRQAGGTAAAWRAPEGGRPRS</sequence>
<evidence type="ECO:0000313" key="4">
    <source>
        <dbReference type="EMBL" id="MFC7329168.1"/>
    </source>
</evidence>
<name>A0ABW2KIF8_9ACTN</name>
<feature type="transmembrane region" description="Helical" evidence="2">
    <location>
        <begin position="80"/>
        <end position="99"/>
    </location>
</feature>
<feature type="transmembrane region" description="Helical" evidence="2">
    <location>
        <begin position="45"/>
        <end position="68"/>
    </location>
</feature>
<keyword evidence="2" id="KW-0812">Transmembrane</keyword>
<protein>
    <recommendedName>
        <fullName evidence="3">DUF7144 domain-containing protein</fullName>
    </recommendedName>
</protein>
<keyword evidence="5" id="KW-1185">Reference proteome</keyword>
<keyword evidence="2" id="KW-0472">Membrane</keyword>
<organism evidence="4 5">
    <name type="scientific">Marinactinospora rubrisoli</name>
    <dbReference type="NCBI Taxonomy" id="2715399"/>
    <lineage>
        <taxon>Bacteria</taxon>
        <taxon>Bacillati</taxon>
        <taxon>Actinomycetota</taxon>
        <taxon>Actinomycetes</taxon>
        <taxon>Streptosporangiales</taxon>
        <taxon>Nocardiopsidaceae</taxon>
        <taxon>Marinactinospora</taxon>
    </lineage>
</organism>